<feature type="chain" id="PRO_5047225129" evidence="1">
    <location>
        <begin position="22"/>
        <end position="192"/>
    </location>
</feature>
<gene>
    <name evidence="2" type="ORF">ACFO4O_10130</name>
</gene>
<protein>
    <submittedName>
        <fullName evidence="2">Uncharacterized protein</fullName>
    </submittedName>
</protein>
<name>A0ABV9LVH5_9ALTE</name>
<comment type="caution">
    <text evidence="2">The sequence shown here is derived from an EMBL/GenBank/DDBJ whole genome shotgun (WGS) entry which is preliminary data.</text>
</comment>
<evidence type="ECO:0000256" key="1">
    <source>
        <dbReference type="SAM" id="SignalP"/>
    </source>
</evidence>
<sequence>MKKLYRYFALAFLTASFVVLANDNIKSLSSSPYQAKKAEDIKKLELRNQQVAFELATVKTMADFQTIEIADSSPLNLLSEDAKARFANSLVFNQRGLAGFYYADLEAELTPTQIYTVLRLFGKQHATHLFSNARIETTLDVMLLDRPISLEDTSEFVAGTNNMPVFGDHKGYYCAGRATCTERQGSICMGSC</sequence>
<proteinExistence type="predicted"/>
<dbReference type="EMBL" id="JBHSGU010000002">
    <property type="protein sequence ID" value="MFC4700517.1"/>
    <property type="molecule type" value="Genomic_DNA"/>
</dbReference>
<reference evidence="3" key="1">
    <citation type="journal article" date="2019" name="Int. J. Syst. Evol. Microbiol.">
        <title>The Global Catalogue of Microorganisms (GCM) 10K type strain sequencing project: providing services to taxonomists for standard genome sequencing and annotation.</title>
        <authorList>
            <consortium name="The Broad Institute Genomics Platform"/>
            <consortium name="The Broad Institute Genome Sequencing Center for Infectious Disease"/>
            <person name="Wu L."/>
            <person name="Ma J."/>
        </authorList>
    </citation>
    <scope>NUCLEOTIDE SEQUENCE [LARGE SCALE GENOMIC DNA]</scope>
    <source>
        <strain evidence="3">KACC 12507</strain>
    </source>
</reference>
<dbReference type="RefSeq" id="WP_382407987.1">
    <property type="nucleotide sequence ID" value="NZ_JBHSGU010000002.1"/>
</dbReference>
<organism evidence="2 3">
    <name type="scientific">Glaciecola siphonariae</name>
    <dbReference type="NCBI Taxonomy" id="521012"/>
    <lineage>
        <taxon>Bacteria</taxon>
        <taxon>Pseudomonadati</taxon>
        <taxon>Pseudomonadota</taxon>
        <taxon>Gammaproteobacteria</taxon>
        <taxon>Alteromonadales</taxon>
        <taxon>Alteromonadaceae</taxon>
        <taxon>Glaciecola</taxon>
    </lineage>
</organism>
<accession>A0ABV9LVH5</accession>
<feature type="signal peptide" evidence="1">
    <location>
        <begin position="1"/>
        <end position="21"/>
    </location>
</feature>
<evidence type="ECO:0000313" key="3">
    <source>
        <dbReference type="Proteomes" id="UP001595897"/>
    </source>
</evidence>
<evidence type="ECO:0000313" key="2">
    <source>
        <dbReference type="EMBL" id="MFC4700517.1"/>
    </source>
</evidence>
<keyword evidence="1" id="KW-0732">Signal</keyword>
<keyword evidence="3" id="KW-1185">Reference proteome</keyword>
<dbReference type="Proteomes" id="UP001595897">
    <property type="component" value="Unassembled WGS sequence"/>
</dbReference>